<sequence>MDLIYKRVALVLLIFLLGLYAYLSSDLSKPKERVYQVYALKFDDLPDSEKQKYIPKQIIKIDENLSENIDELKKIISELKITNEALWADNLSLNDKNLDLSIKLDETNEPKIQANLNDDSLKEQELRYMQNIQELQKALSDTQKENLQNVKNYEQKIIKLENELLMLKNEYDKNITATVLQNEIKLNDIMQINNRLNTEISLLNTNLHDSNLTKKELNTLRAQLNNYQQEKENLTHLHKMELKRVEDGYKMQISVLEQELSKKANAVYDNMTEIAALNAKINQINMENLTIKSNKDKSDTELKNAKSEIENLTKLKITNEAQILKNKETIAALNDDLKHKVNLDINKTKQIGELNSKIAALNIDLNNSKNNINSLNEAISIKDSNITAIKAELDIKASELSDAQANVAKLNTDLNKQLEILKTDAKNYEILTAEISRLRNLTNKDDAVKTLQDELSVLKTEIKKKTTEFMAKSELGKKINELEKELELGLDRQDKLEDENINLKQILETQTRPEVPKKVVFVSQIECINIDKDTITTTCKNRVEQFLARYNANYLYEITAIVDGRGYALPYEISSKISKSELDRLNNYVDYGVGTQRASMAAQLIRDEYGDFARISFNQNVIKRANARGFIIKAYR</sequence>
<dbReference type="Gene3D" id="1.10.287.1490">
    <property type="match status" value="1"/>
</dbReference>
<evidence type="ECO:0008006" key="4">
    <source>
        <dbReference type="Google" id="ProtNLM"/>
    </source>
</evidence>
<gene>
    <name evidence="2" type="ORF">LMG7974_00075</name>
</gene>
<evidence type="ECO:0000313" key="3">
    <source>
        <dbReference type="Proteomes" id="UP000789803"/>
    </source>
</evidence>
<comment type="caution">
    <text evidence="2">The sequence shown here is derived from an EMBL/GenBank/DDBJ whole genome shotgun (WGS) entry which is preliminary data.</text>
</comment>
<reference evidence="2 3" key="1">
    <citation type="submission" date="2020-11" db="EMBL/GenBank/DDBJ databases">
        <authorList>
            <person name="Peeters C."/>
        </authorList>
    </citation>
    <scope>NUCLEOTIDE SEQUENCE [LARGE SCALE GENOMIC DNA]</scope>
    <source>
        <strain evidence="2 3">LMG 7974</strain>
    </source>
</reference>
<evidence type="ECO:0000256" key="1">
    <source>
        <dbReference type="SAM" id="Coils"/>
    </source>
</evidence>
<protein>
    <recommendedName>
        <fullName evidence="4">Vesicular transport factor Uso1p</fullName>
    </recommendedName>
</protein>
<feature type="coiled-coil region" evidence="1">
    <location>
        <begin position="210"/>
        <end position="237"/>
    </location>
</feature>
<feature type="coiled-coil region" evidence="1">
    <location>
        <begin position="125"/>
        <end position="170"/>
    </location>
</feature>
<keyword evidence="1" id="KW-0175">Coiled coil</keyword>
<dbReference type="Proteomes" id="UP000789803">
    <property type="component" value="Unassembled WGS sequence"/>
</dbReference>
<proteinExistence type="predicted"/>
<feature type="coiled-coil region" evidence="1">
    <location>
        <begin position="351"/>
        <end position="499"/>
    </location>
</feature>
<keyword evidence="3" id="KW-1185">Reference proteome</keyword>
<accession>A0ABN7K3V8</accession>
<name>A0ABN7K3V8_9BACT</name>
<evidence type="ECO:0000313" key="2">
    <source>
        <dbReference type="EMBL" id="CAD7286770.1"/>
    </source>
</evidence>
<dbReference type="EMBL" id="CAJHOF010000001">
    <property type="protein sequence ID" value="CAD7286770.1"/>
    <property type="molecule type" value="Genomic_DNA"/>
</dbReference>
<organism evidence="2 3">
    <name type="scientific">Campylobacter majalis</name>
    <dbReference type="NCBI Taxonomy" id="2790656"/>
    <lineage>
        <taxon>Bacteria</taxon>
        <taxon>Pseudomonadati</taxon>
        <taxon>Campylobacterota</taxon>
        <taxon>Epsilonproteobacteria</taxon>
        <taxon>Campylobacterales</taxon>
        <taxon>Campylobacteraceae</taxon>
        <taxon>Campylobacter</taxon>
    </lineage>
</organism>
<feature type="coiled-coil region" evidence="1">
    <location>
        <begin position="295"/>
        <end position="322"/>
    </location>
</feature>